<dbReference type="AlphaFoldDB" id="A0A6A7AHC9"/>
<sequence>MRDMRLLSALSQPITIVSDPYHFLSITPHTLVMPINAPGYVPVHEIMADSLFPSGPAVMLYNEIMEQPWHKEGMNVLNEARRPRVAKMLKLYNEPVRFGDLVKKGEEGIDYLRNVVWYSQKE</sequence>
<protein>
    <submittedName>
        <fullName evidence="1">Uncharacterized protein</fullName>
    </submittedName>
</protein>
<keyword evidence="2" id="KW-1185">Reference proteome</keyword>
<reference evidence="1" key="1">
    <citation type="journal article" date="2020" name="Stud. Mycol.">
        <title>101 Dothideomycetes genomes: a test case for predicting lifestyles and emergence of pathogens.</title>
        <authorList>
            <person name="Haridas S."/>
            <person name="Albert R."/>
            <person name="Binder M."/>
            <person name="Bloem J."/>
            <person name="Labutti K."/>
            <person name="Salamov A."/>
            <person name="Andreopoulos B."/>
            <person name="Baker S."/>
            <person name="Barry K."/>
            <person name="Bills G."/>
            <person name="Bluhm B."/>
            <person name="Cannon C."/>
            <person name="Castanera R."/>
            <person name="Culley D."/>
            <person name="Daum C."/>
            <person name="Ezra D."/>
            <person name="Gonzalez J."/>
            <person name="Henrissat B."/>
            <person name="Kuo A."/>
            <person name="Liang C."/>
            <person name="Lipzen A."/>
            <person name="Lutzoni F."/>
            <person name="Magnuson J."/>
            <person name="Mondo S."/>
            <person name="Nolan M."/>
            <person name="Ohm R."/>
            <person name="Pangilinan J."/>
            <person name="Park H.-J."/>
            <person name="Ramirez L."/>
            <person name="Alfaro M."/>
            <person name="Sun H."/>
            <person name="Tritt A."/>
            <person name="Yoshinaga Y."/>
            <person name="Zwiers L.-H."/>
            <person name="Turgeon B."/>
            <person name="Goodwin S."/>
            <person name="Spatafora J."/>
            <person name="Crous P."/>
            <person name="Grigoriev I."/>
        </authorList>
    </citation>
    <scope>NUCLEOTIDE SEQUENCE</scope>
    <source>
        <strain evidence="1">CBS 113818</strain>
    </source>
</reference>
<evidence type="ECO:0000313" key="1">
    <source>
        <dbReference type="EMBL" id="KAF2832616.1"/>
    </source>
</evidence>
<evidence type="ECO:0000313" key="2">
    <source>
        <dbReference type="Proteomes" id="UP000799424"/>
    </source>
</evidence>
<dbReference type="Proteomes" id="UP000799424">
    <property type="component" value="Unassembled WGS sequence"/>
</dbReference>
<organism evidence="1 2">
    <name type="scientific">Ophiobolus disseminans</name>
    <dbReference type="NCBI Taxonomy" id="1469910"/>
    <lineage>
        <taxon>Eukaryota</taxon>
        <taxon>Fungi</taxon>
        <taxon>Dikarya</taxon>
        <taxon>Ascomycota</taxon>
        <taxon>Pezizomycotina</taxon>
        <taxon>Dothideomycetes</taxon>
        <taxon>Pleosporomycetidae</taxon>
        <taxon>Pleosporales</taxon>
        <taxon>Pleosporineae</taxon>
        <taxon>Phaeosphaeriaceae</taxon>
        <taxon>Ophiobolus</taxon>
    </lineage>
</organism>
<accession>A0A6A7AHC9</accession>
<dbReference type="OrthoDB" id="3684667at2759"/>
<dbReference type="EMBL" id="MU006217">
    <property type="protein sequence ID" value="KAF2832616.1"/>
    <property type="molecule type" value="Genomic_DNA"/>
</dbReference>
<gene>
    <name evidence="1" type="ORF">CC86DRAFT_452075</name>
</gene>
<proteinExistence type="predicted"/>
<name>A0A6A7AHC9_9PLEO</name>